<dbReference type="PROSITE" id="PS51645">
    <property type="entry name" value="PHR_CRY_ALPHA_BETA"/>
    <property type="match status" value="1"/>
</dbReference>
<dbReference type="GO" id="GO:0071949">
    <property type="term" value="F:FAD binding"/>
    <property type="evidence" value="ECO:0007669"/>
    <property type="project" value="TreeGrafter"/>
</dbReference>
<evidence type="ECO:0000313" key="22">
    <source>
        <dbReference type="Proteomes" id="UP000298745"/>
    </source>
</evidence>
<comment type="catalytic activity">
    <reaction evidence="14">
        <text>cyclobutadipyrimidine (in DNA) = 2 pyrimidine residues (in DNA).</text>
        <dbReference type="EC" id="4.1.99.3"/>
    </reaction>
</comment>
<dbReference type="EC" id="4.1.99.3" evidence="4"/>
<keyword evidence="8 17" id="KW-0274">FAD</keyword>
<evidence type="ECO:0000256" key="14">
    <source>
        <dbReference type="ARBA" id="ARBA00033999"/>
    </source>
</evidence>
<reference evidence="21 22" key="2">
    <citation type="submission" date="2019-05" db="EMBL/GenBank/DDBJ databases">
        <title>Genome evolution of the obligate endosymbiont Buchnera aphidicola.</title>
        <authorList>
            <person name="Moran N.A."/>
        </authorList>
    </citation>
    <scope>NUCLEOTIDE SEQUENCE [LARGE SCALE GENOMIC DNA]</scope>
    <source>
        <strain evidence="21 22">Msa</strain>
    </source>
</reference>
<dbReference type="PRINTS" id="PR00147">
    <property type="entry name" value="DNAPHOTLYASE"/>
</dbReference>
<dbReference type="InterPro" id="IPR036155">
    <property type="entry name" value="Crypto/Photolyase_N_sf"/>
</dbReference>
<evidence type="ECO:0000256" key="1">
    <source>
        <dbReference type="ARBA" id="ARBA00001932"/>
    </source>
</evidence>
<evidence type="ECO:0000256" key="15">
    <source>
        <dbReference type="ARBA" id="ARBA00059220"/>
    </source>
</evidence>
<dbReference type="GO" id="GO:0009416">
    <property type="term" value="P:response to light stimulus"/>
    <property type="evidence" value="ECO:0007669"/>
    <property type="project" value="TreeGrafter"/>
</dbReference>
<dbReference type="FunFam" id="1.10.579.10:FF:000003">
    <property type="entry name" value="Deoxyribodipyrimidine photo-lyase"/>
    <property type="match status" value="1"/>
</dbReference>
<dbReference type="Pfam" id="PF00875">
    <property type="entry name" value="DNA_photolyase"/>
    <property type="match status" value="1"/>
</dbReference>
<keyword evidence="10" id="KW-0238">DNA-binding</keyword>
<dbReference type="InterPro" id="IPR018394">
    <property type="entry name" value="DNA_photolyase_1_CS_C"/>
</dbReference>
<feature type="binding site" evidence="17">
    <location>
        <begin position="376"/>
        <end position="378"/>
    </location>
    <ligand>
        <name>FAD</name>
        <dbReference type="ChEBI" id="CHEBI:57692"/>
    </ligand>
</feature>
<dbReference type="AlphaFoldDB" id="A0A4D6YCW3"/>
<keyword evidence="9 19" id="KW-0157">Chromophore</keyword>
<feature type="domain" description="Photolyase/cryptochrome alpha/beta" evidence="20">
    <location>
        <begin position="2"/>
        <end position="136"/>
    </location>
</feature>
<dbReference type="Gene3D" id="1.10.579.10">
    <property type="entry name" value="DNA Cyclobutane Dipyrimidine Photolyase, subunit A, domain 3"/>
    <property type="match status" value="1"/>
</dbReference>
<evidence type="ECO:0000259" key="20">
    <source>
        <dbReference type="PROSITE" id="PS51645"/>
    </source>
</evidence>
<name>A0A4D6YCW3_9GAMM</name>
<reference evidence="21 22" key="1">
    <citation type="submission" date="2018-12" db="EMBL/GenBank/DDBJ databases">
        <authorList>
            <person name="Chong R.A."/>
        </authorList>
    </citation>
    <scope>NUCLEOTIDE SEQUENCE [LARGE SCALE GENOMIC DNA]</scope>
    <source>
        <strain evidence="21 22">Msa</strain>
    </source>
</reference>
<dbReference type="EMBL" id="CP034864">
    <property type="protein sequence ID" value="QCI23838.1"/>
    <property type="molecule type" value="Genomic_DNA"/>
</dbReference>
<feature type="binding site" evidence="17">
    <location>
        <begin position="237"/>
        <end position="241"/>
    </location>
    <ligand>
        <name>FAD</name>
        <dbReference type="ChEBI" id="CHEBI:57692"/>
    </ligand>
</feature>
<comment type="similarity">
    <text evidence="2">Belongs to the DNA photolyase class-1 family.</text>
</comment>
<evidence type="ECO:0000256" key="10">
    <source>
        <dbReference type="ARBA" id="ARBA00023125"/>
    </source>
</evidence>
<evidence type="ECO:0000256" key="3">
    <source>
        <dbReference type="ARBA" id="ARBA00011245"/>
    </source>
</evidence>
<dbReference type="InterPro" id="IPR006050">
    <property type="entry name" value="DNA_photolyase_N"/>
</dbReference>
<comment type="function">
    <text evidence="15">Involved in repair of UV radiation-induced DNA damage. Catalyzes the light-dependent monomerization (300-600 nm) of cyclobutyl pyrimidine dimers (in cis-syn configuration), which are formed between adjacent bases on the same DNA strand upon exposure to ultraviolet radiation.</text>
</comment>
<feature type="site" description="Electron transfer via tryptophanyl radical" evidence="18">
    <location>
        <position position="363"/>
    </location>
</feature>
<dbReference type="NCBIfam" id="NF007955">
    <property type="entry name" value="PRK10674.1"/>
    <property type="match status" value="1"/>
</dbReference>
<dbReference type="PROSITE" id="PS00394">
    <property type="entry name" value="DNA_PHOTOLYASES_1_1"/>
    <property type="match status" value="1"/>
</dbReference>
<dbReference type="GO" id="GO:0003677">
    <property type="term" value="F:DNA binding"/>
    <property type="evidence" value="ECO:0007669"/>
    <property type="project" value="UniProtKB-KW"/>
</dbReference>
<sequence>MTKNLIWFRNDLRVHDNTALYEACKFDQDQVLSLFIATPQQWNYHCMSDKKKSFMYYHLKSLQKELFKLNITLYYHESTNFLHSIQYLIFFCQKYKINNLFYNYQYEINERKRDYLVKKELSQKGIFVKGFHDNLLVSNNNIKNKHNKPYKLFSFFKKKIVTYLHENRLKNLLVPSQRKFKKNIFLASMPPEHFILNFNKNIFPIGEKEAINRLKNFCLYKFKNYSLKRNFPFLDSTSILSPYLSAGIISSRHCLIMLQNIKSKESFKNILNSSWFNQILWREFYYHLLIGFPEISKYQSLTKWETEIIWANNIKYFDAWKEGRTGFPMVDAGMRQLNQIGWMHNRLRMITSNFLVKNLLIDWRQGEKYFMSHLIDGDLALNNGGWQWSASIGCDSVPYIRMFNPLCQSRSYDISGDFIKKFIPELKKVPNQYIHQPYEWSQSERLKLDYPQPIIDYNISRKNFLFMFNKIKVKYKK</sequence>
<evidence type="ECO:0000256" key="13">
    <source>
        <dbReference type="ARBA" id="ARBA00031671"/>
    </source>
</evidence>
<evidence type="ECO:0000256" key="11">
    <source>
        <dbReference type="ARBA" id="ARBA00023204"/>
    </source>
</evidence>
<dbReference type="Proteomes" id="UP000298745">
    <property type="component" value="Chromosome"/>
</dbReference>
<accession>A0A4D6YCW3</accession>
<dbReference type="Gene3D" id="3.40.50.620">
    <property type="entry name" value="HUPs"/>
    <property type="match status" value="1"/>
</dbReference>
<dbReference type="InterPro" id="IPR014729">
    <property type="entry name" value="Rossmann-like_a/b/a_fold"/>
</dbReference>
<comment type="cofactor">
    <cofactor evidence="1">
        <name>(6R)-5,10-methylene-5,6,7,8-tetrahydrofolate</name>
        <dbReference type="ChEBI" id="CHEBI:15636"/>
    </cofactor>
</comment>
<proteinExistence type="inferred from homology"/>
<comment type="cofactor">
    <cofactor evidence="17">
        <name>FAD</name>
        <dbReference type="ChEBI" id="CHEBI:57692"/>
    </cofactor>
    <text evidence="17">Binds 1 FAD per subunit.</text>
</comment>
<evidence type="ECO:0000256" key="19">
    <source>
        <dbReference type="RuleBase" id="RU004182"/>
    </source>
</evidence>
<comment type="subunit">
    <text evidence="3">Monomer.</text>
</comment>
<dbReference type="PANTHER" id="PTHR11455:SF9">
    <property type="entry name" value="CRYPTOCHROME CIRCADIAN CLOCK 5 ISOFORM X1"/>
    <property type="match status" value="1"/>
</dbReference>
<dbReference type="InterPro" id="IPR036134">
    <property type="entry name" value="Crypto/Photolyase_FAD-like_sf"/>
</dbReference>
<dbReference type="PANTHER" id="PTHR11455">
    <property type="entry name" value="CRYPTOCHROME"/>
    <property type="match status" value="1"/>
</dbReference>
<dbReference type="InterPro" id="IPR002081">
    <property type="entry name" value="Cryptochrome/DNA_photolyase_1"/>
</dbReference>
<dbReference type="SUPFAM" id="SSF52425">
    <property type="entry name" value="Cryptochrome/photolyase, N-terminal domain"/>
    <property type="match status" value="1"/>
</dbReference>
<evidence type="ECO:0000256" key="16">
    <source>
        <dbReference type="ARBA" id="ARBA00083107"/>
    </source>
</evidence>
<evidence type="ECO:0000256" key="9">
    <source>
        <dbReference type="ARBA" id="ARBA00022991"/>
    </source>
</evidence>
<dbReference type="RefSeq" id="WP_158362610.1">
    <property type="nucleotide sequence ID" value="NZ_CP034864.1"/>
</dbReference>
<evidence type="ECO:0000256" key="18">
    <source>
        <dbReference type="PIRSR" id="PIRSR602081-2"/>
    </source>
</evidence>
<evidence type="ECO:0000256" key="12">
    <source>
        <dbReference type="ARBA" id="ARBA00023239"/>
    </source>
</evidence>
<dbReference type="Gene3D" id="1.25.40.80">
    <property type="match status" value="1"/>
</dbReference>
<keyword evidence="7" id="KW-0227">DNA damage</keyword>
<dbReference type="OrthoDB" id="9772484at2"/>
<evidence type="ECO:0000256" key="17">
    <source>
        <dbReference type="PIRSR" id="PIRSR602081-1"/>
    </source>
</evidence>
<evidence type="ECO:0000256" key="7">
    <source>
        <dbReference type="ARBA" id="ARBA00022763"/>
    </source>
</evidence>
<dbReference type="GO" id="GO:0003904">
    <property type="term" value="F:deoxyribodipyrimidine photo-lyase activity"/>
    <property type="evidence" value="ECO:0007669"/>
    <property type="project" value="UniProtKB-EC"/>
</dbReference>
<keyword evidence="6 17" id="KW-0285">Flavoprotein</keyword>
<evidence type="ECO:0000256" key="4">
    <source>
        <dbReference type="ARBA" id="ARBA00013149"/>
    </source>
</evidence>
<dbReference type="InterPro" id="IPR005101">
    <property type="entry name" value="Cryptochr/Photolyase_FAD-bd"/>
</dbReference>
<evidence type="ECO:0000313" key="21">
    <source>
        <dbReference type="EMBL" id="QCI23838.1"/>
    </source>
</evidence>
<gene>
    <name evidence="21" type="ORF">D9V74_01410</name>
</gene>
<feature type="binding site" evidence="17">
    <location>
        <position position="275"/>
    </location>
    <ligand>
        <name>FAD</name>
        <dbReference type="ChEBI" id="CHEBI:57692"/>
    </ligand>
</feature>
<dbReference type="SUPFAM" id="SSF48173">
    <property type="entry name" value="Cryptochrome/photolyase FAD-binding domain"/>
    <property type="match status" value="1"/>
</dbReference>
<protein>
    <recommendedName>
        <fullName evidence="5">Deoxyribodipyrimidine photo-lyase</fullName>
        <ecNumber evidence="4">4.1.99.3</ecNumber>
    </recommendedName>
    <alternativeName>
        <fullName evidence="13">DNA photolyase</fullName>
    </alternativeName>
    <alternativeName>
        <fullName evidence="16">Photoreactivating enzyme</fullName>
    </alternativeName>
</protein>
<keyword evidence="12 21" id="KW-0456">Lyase</keyword>
<feature type="binding site" evidence="17">
    <location>
        <begin position="278"/>
        <end position="285"/>
    </location>
    <ligand>
        <name>FAD</name>
        <dbReference type="ChEBI" id="CHEBI:57692"/>
    </ligand>
</feature>
<evidence type="ECO:0000256" key="8">
    <source>
        <dbReference type="ARBA" id="ARBA00022827"/>
    </source>
</evidence>
<dbReference type="Pfam" id="PF03441">
    <property type="entry name" value="FAD_binding_7"/>
    <property type="match status" value="1"/>
</dbReference>
<evidence type="ECO:0000256" key="2">
    <source>
        <dbReference type="ARBA" id="ARBA00005862"/>
    </source>
</evidence>
<feature type="site" description="Electron transfer via tryptophanyl radical" evidence="18">
    <location>
        <position position="310"/>
    </location>
</feature>
<evidence type="ECO:0000256" key="5">
    <source>
        <dbReference type="ARBA" id="ARBA00014046"/>
    </source>
</evidence>
<feature type="binding site" evidence="17">
    <location>
        <position position="225"/>
    </location>
    <ligand>
        <name>FAD</name>
        <dbReference type="ChEBI" id="CHEBI:57692"/>
    </ligand>
</feature>
<organism evidence="21 22">
    <name type="scientific">Buchnera aphidicola</name>
    <name type="common">Macrosiphoniella sanborni</name>
    <dbReference type="NCBI Taxonomy" id="1241865"/>
    <lineage>
        <taxon>Bacteria</taxon>
        <taxon>Pseudomonadati</taxon>
        <taxon>Pseudomonadota</taxon>
        <taxon>Gammaproteobacteria</taxon>
        <taxon>Enterobacterales</taxon>
        <taxon>Erwiniaceae</taxon>
        <taxon>Buchnera</taxon>
    </lineage>
</organism>
<keyword evidence="11" id="KW-0234">DNA repair</keyword>
<evidence type="ECO:0000256" key="6">
    <source>
        <dbReference type="ARBA" id="ARBA00022630"/>
    </source>
</evidence>
<comment type="similarity">
    <text evidence="19">Belongs to the DNA photolyase family.</text>
</comment>
<dbReference type="GO" id="GO:0000719">
    <property type="term" value="P:photoreactive repair"/>
    <property type="evidence" value="ECO:0007669"/>
    <property type="project" value="UniProtKB-ARBA"/>
</dbReference>
<feature type="site" description="Electron transfer via tryptophanyl radical" evidence="18">
    <location>
        <position position="386"/>
    </location>
</feature>